<dbReference type="PANTHER" id="PTHR37423">
    <property type="entry name" value="SOLUBLE LYTIC MUREIN TRANSGLYCOSYLASE-RELATED"/>
    <property type="match status" value="1"/>
</dbReference>
<dbReference type="InterPro" id="IPR000189">
    <property type="entry name" value="Transglyc_AS"/>
</dbReference>
<dbReference type="SUPFAM" id="SSF53955">
    <property type="entry name" value="Lysozyme-like"/>
    <property type="match status" value="1"/>
</dbReference>
<dbReference type="PANTHER" id="PTHR37423:SF2">
    <property type="entry name" value="MEMBRANE-BOUND LYTIC MUREIN TRANSGLYCOSYLASE C"/>
    <property type="match status" value="1"/>
</dbReference>
<dbReference type="AlphaFoldDB" id="A0A8J2ZRI0"/>
<evidence type="ECO:0000313" key="3">
    <source>
        <dbReference type="EMBL" id="GGH72960.1"/>
    </source>
</evidence>
<evidence type="ECO:0000259" key="2">
    <source>
        <dbReference type="Pfam" id="PF01464"/>
    </source>
</evidence>
<dbReference type="Proteomes" id="UP000602050">
    <property type="component" value="Unassembled WGS sequence"/>
</dbReference>
<dbReference type="InterPro" id="IPR023346">
    <property type="entry name" value="Lysozyme-like_dom_sf"/>
</dbReference>
<dbReference type="InterPro" id="IPR008258">
    <property type="entry name" value="Transglycosylase_SLT_dom_1"/>
</dbReference>
<gene>
    <name evidence="3" type="ORF">GCM10010978_10360</name>
</gene>
<reference evidence="3" key="1">
    <citation type="journal article" date="2014" name="Int. J. Syst. Evol. Microbiol.">
        <title>Complete genome sequence of Corynebacterium casei LMG S-19264T (=DSM 44701T), isolated from a smear-ripened cheese.</title>
        <authorList>
            <consortium name="US DOE Joint Genome Institute (JGI-PGF)"/>
            <person name="Walter F."/>
            <person name="Albersmeier A."/>
            <person name="Kalinowski J."/>
            <person name="Ruckert C."/>
        </authorList>
    </citation>
    <scope>NUCLEOTIDE SEQUENCE</scope>
    <source>
        <strain evidence="3">CGMCC 1.12360</strain>
    </source>
</reference>
<evidence type="ECO:0000256" key="1">
    <source>
        <dbReference type="ARBA" id="ARBA00007734"/>
    </source>
</evidence>
<feature type="domain" description="Transglycosylase SLT" evidence="2">
    <location>
        <begin position="85"/>
        <end position="192"/>
    </location>
</feature>
<comment type="caution">
    <text evidence="3">The sequence shown here is derived from an EMBL/GenBank/DDBJ whole genome shotgun (WGS) entry which is preliminary data.</text>
</comment>
<keyword evidence="4" id="KW-1185">Reference proteome</keyword>
<sequence>MEIRDLQQMIQFQAMSILASGKPASSGSVQDDTFRLLLQEKINRAMMLTNNNYNKSSAYDAGIFPSYRMQPSAPLLPANSAYDAYIKSASAKYGVDEKLIHAVIQAESNYRAAARSSAGALGLMQLMPKTAKSLGVENPLDPAQNIEGGTKYLRQLLDRYNGNITLALAAYNAGPGNVDKYQGIPPFKETQQYVHKVIQSYMA</sequence>
<evidence type="ECO:0000313" key="4">
    <source>
        <dbReference type="Proteomes" id="UP000602050"/>
    </source>
</evidence>
<dbReference type="GO" id="GO:0008933">
    <property type="term" value="F:peptidoglycan lytic transglycosylase activity"/>
    <property type="evidence" value="ECO:0007669"/>
    <property type="project" value="InterPro"/>
</dbReference>
<dbReference type="EMBL" id="BMEV01000013">
    <property type="protein sequence ID" value="GGH72960.1"/>
    <property type="molecule type" value="Genomic_DNA"/>
</dbReference>
<name>A0A8J2ZRI0_9BACI</name>
<comment type="similarity">
    <text evidence="1">Belongs to the transglycosylase Slt family.</text>
</comment>
<dbReference type="CDD" id="cd00254">
    <property type="entry name" value="LT-like"/>
    <property type="match status" value="1"/>
</dbReference>
<dbReference type="Gene3D" id="1.10.530.10">
    <property type="match status" value="1"/>
</dbReference>
<dbReference type="PROSITE" id="PS00922">
    <property type="entry name" value="TRANSGLYCOSYLASE"/>
    <property type="match status" value="1"/>
</dbReference>
<reference evidence="3" key="2">
    <citation type="submission" date="2020-09" db="EMBL/GenBank/DDBJ databases">
        <authorList>
            <person name="Sun Q."/>
            <person name="Zhou Y."/>
        </authorList>
    </citation>
    <scope>NUCLEOTIDE SEQUENCE</scope>
    <source>
        <strain evidence="3">CGMCC 1.12360</strain>
    </source>
</reference>
<dbReference type="Pfam" id="PF01464">
    <property type="entry name" value="SLT"/>
    <property type="match status" value="1"/>
</dbReference>
<proteinExistence type="inferred from homology"/>
<dbReference type="RefSeq" id="WP_188391311.1">
    <property type="nucleotide sequence ID" value="NZ_BMEV01000013.1"/>
</dbReference>
<protein>
    <recommendedName>
        <fullName evidence="2">Transglycosylase SLT domain-containing protein</fullName>
    </recommendedName>
</protein>
<dbReference type="GO" id="GO:0000270">
    <property type="term" value="P:peptidoglycan metabolic process"/>
    <property type="evidence" value="ECO:0007669"/>
    <property type="project" value="InterPro"/>
</dbReference>
<dbReference type="GO" id="GO:0016020">
    <property type="term" value="C:membrane"/>
    <property type="evidence" value="ECO:0007669"/>
    <property type="project" value="InterPro"/>
</dbReference>
<organism evidence="3 4">
    <name type="scientific">Compostibacillus humi</name>
    <dbReference type="NCBI Taxonomy" id="1245525"/>
    <lineage>
        <taxon>Bacteria</taxon>
        <taxon>Bacillati</taxon>
        <taxon>Bacillota</taxon>
        <taxon>Bacilli</taxon>
        <taxon>Bacillales</taxon>
        <taxon>Bacillaceae</taxon>
        <taxon>Compostibacillus</taxon>
    </lineage>
</organism>
<accession>A0A8J2ZRI0</accession>